<sequence length="272" mass="30251">MHNGNPTPNGCDCSPGYTGPFCEHISCSTDIYNRFNTDEKTLIIVIRRSPFIATQVNLIAKAINDHINYYGVLDVKVYTSFVLVSFSNDNIQYEEYSESTTFLTDLAKLNTTNVQTGCNDTVIDAVASVFEVEFINAKSPVLVITDAPPDDSADYLTVVNRNTFRKLPIFVFYINNPNGGCNTDQMSAGYRAMQYLAHSTGGLVMTPSINNLPNAFKYTMRYVTYHSNMVLGYDYFQCSMGNHGSFFVDTSVKRIAILATGSGMILCCYKNI</sequence>
<dbReference type="SUPFAM" id="SSF53300">
    <property type="entry name" value="vWA-like"/>
    <property type="match status" value="1"/>
</dbReference>
<dbReference type="PANTHER" id="PTHR47324:SF2">
    <property type="entry name" value="EGF-LIKE DOMAIN-CONTAINING PROTEIN-RELATED"/>
    <property type="match status" value="1"/>
</dbReference>
<dbReference type="PROSITE" id="PS01186">
    <property type="entry name" value="EGF_2"/>
    <property type="match status" value="1"/>
</dbReference>
<comment type="caution">
    <text evidence="1">Lacks conserved residue(s) required for the propagation of feature annotation.</text>
</comment>
<dbReference type="InterPro" id="IPR053295">
    <property type="entry name" value="Innate_immunity_reg"/>
</dbReference>
<evidence type="ECO:0000256" key="1">
    <source>
        <dbReference type="PROSITE-ProRule" id="PRU00076"/>
    </source>
</evidence>
<dbReference type="InterPro" id="IPR036465">
    <property type="entry name" value="vWFA_dom_sf"/>
</dbReference>
<proteinExistence type="predicted"/>
<dbReference type="PROSITE" id="PS00022">
    <property type="entry name" value="EGF_1"/>
    <property type="match status" value="1"/>
</dbReference>
<protein>
    <submittedName>
        <fullName evidence="4">EGF-like domain-containing protein</fullName>
    </submittedName>
</protein>
<name>A0A914QMR7_9BILA</name>
<keyword evidence="1" id="KW-0245">EGF-like domain</keyword>
<accession>A0A914QMR7</accession>
<keyword evidence="1" id="KW-1015">Disulfide bond</keyword>
<dbReference type="WBParaSite" id="PDA_v2.g28657.t1">
    <property type="protein sequence ID" value="PDA_v2.g28657.t1"/>
    <property type="gene ID" value="PDA_v2.g28657"/>
</dbReference>
<dbReference type="PANTHER" id="PTHR47324">
    <property type="entry name" value="PROTEIN IRG-7-RELATED"/>
    <property type="match status" value="1"/>
</dbReference>
<keyword evidence="3" id="KW-1185">Reference proteome</keyword>
<dbReference type="PROSITE" id="PS50026">
    <property type="entry name" value="EGF_3"/>
    <property type="match status" value="1"/>
</dbReference>
<organism evidence="3 4">
    <name type="scientific">Panagrolaimus davidi</name>
    <dbReference type="NCBI Taxonomy" id="227884"/>
    <lineage>
        <taxon>Eukaryota</taxon>
        <taxon>Metazoa</taxon>
        <taxon>Ecdysozoa</taxon>
        <taxon>Nematoda</taxon>
        <taxon>Chromadorea</taxon>
        <taxon>Rhabditida</taxon>
        <taxon>Tylenchina</taxon>
        <taxon>Panagrolaimomorpha</taxon>
        <taxon>Panagrolaimoidea</taxon>
        <taxon>Panagrolaimidae</taxon>
        <taxon>Panagrolaimus</taxon>
    </lineage>
</organism>
<evidence type="ECO:0000259" key="2">
    <source>
        <dbReference type="PROSITE" id="PS50026"/>
    </source>
</evidence>
<dbReference type="Proteomes" id="UP000887578">
    <property type="component" value="Unplaced"/>
</dbReference>
<evidence type="ECO:0000313" key="3">
    <source>
        <dbReference type="Proteomes" id="UP000887578"/>
    </source>
</evidence>
<dbReference type="InterPro" id="IPR000742">
    <property type="entry name" value="EGF"/>
</dbReference>
<feature type="domain" description="EGF-like" evidence="2">
    <location>
        <begin position="1"/>
        <end position="23"/>
    </location>
</feature>
<reference evidence="4" key="1">
    <citation type="submission" date="2022-11" db="UniProtKB">
        <authorList>
            <consortium name="WormBaseParasite"/>
        </authorList>
    </citation>
    <scope>IDENTIFICATION</scope>
</reference>
<evidence type="ECO:0000313" key="4">
    <source>
        <dbReference type="WBParaSite" id="PDA_v2.g28657.t1"/>
    </source>
</evidence>
<feature type="disulfide bond" evidence="1">
    <location>
        <begin position="13"/>
        <end position="22"/>
    </location>
</feature>
<dbReference type="AlphaFoldDB" id="A0A914QMR7"/>